<dbReference type="InterPro" id="IPR019775">
    <property type="entry name" value="WD40_repeat_CS"/>
</dbReference>
<feature type="region of interest" description="Disordered" evidence="4">
    <location>
        <begin position="1"/>
        <end position="170"/>
    </location>
</feature>
<dbReference type="InterPro" id="IPR011047">
    <property type="entry name" value="Quinoprotein_ADH-like_sf"/>
</dbReference>
<dbReference type="SUPFAM" id="SSF50965">
    <property type="entry name" value="Galactose oxidase, central domain"/>
    <property type="match status" value="1"/>
</dbReference>
<evidence type="ECO:0000256" key="2">
    <source>
        <dbReference type="ARBA" id="ARBA00022737"/>
    </source>
</evidence>
<dbReference type="InterPro" id="IPR001680">
    <property type="entry name" value="WD40_rpt"/>
</dbReference>
<feature type="compositionally biased region" description="Polar residues" evidence="4">
    <location>
        <begin position="103"/>
        <end position="128"/>
    </location>
</feature>
<feature type="repeat" description="WD" evidence="3">
    <location>
        <begin position="1334"/>
        <end position="1375"/>
    </location>
</feature>
<dbReference type="CDD" id="cd00200">
    <property type="entry name" value="WD40"/>
    <property type="match status" value="2"/>
</dbReference>
<evidence type="ECO:0000313" key="6">
    <source>
        <dbReference type="EMBL" id="CUA75530.1"/>
    </source>
</evidence>
<dbReference type="InterPro" id="IPR015943">
    <property type="entry name" value="WD40/YVTN_repeat-like_dom_sf"/>
</dbReference>
<dbReference type="Pfam" id="PF00400">
    <property type="entry name" value="WD40"/>
    <property type="match status" value="10"/>
</dbReference>
<keyword evidence="2" id="KW-0677">Repeat</keyword>
<dbReference type="InterPro" id="IPR056884">
    <property type="entry name" value="NPHP3-like_N"/>
</dbReference>
<feature type="repeat" description="WD" evidence="3">
    <location>
        <begin position="1257"/>
        <end position="1289"/>
    </location>
</feature>
<evidence type="ECO:0000313" key="7">
    <source>
        <dbReference type="Proteomes" id="UP000044841"/>
    </source>
</evidence>
<feature type="domain" description="Nephrocystin 3-like N-terminal" evidence="5">
    <location>
        <begin position="350"/>
        <end position="508"/>
    </location>
</feature>
<dbReference type="Pfam" id="PF24883">
    <property type="entry name" value="NPHP3_N"/>
    <property type="match status" value="1"/>
</dbReference>
<dbReference type="SUPFAM" id="SSF50978">
    <property type="entry name" value="WD40 repeat-like"/>
    <property type="match status" value="1"/>
</dbReference>
<dbReference type="Gene3D" id="2.130.10.10">
    <property type="entry name" value="YVTN repeat-like/Quinoprotein amine dehydrogenase"/>
    <property type="match status" value="5"/>
</dbReference>
<feature type="repeat" description="WD" evidence="3">
    <location>
        <begin position="1072"/>
        <end position="1107"/>
    </location>
</feature>
<dbReference type="PANTHER" id="PTHR44129">
    <property type="entry name" value="WD REPEAT-CONTAINING PROTEIN POP1"/>
    <property type="match status" value="1"/>
</dbReference>
<keyword evidence="1 3" id="KW-0853">WD repeat</keyword>
<dbReference type="PROSITE" id="PS50294">
    <property type="entry name" value="WD_REPEATS_REGION"/>
    <property type="match status" value="8"/>
</dbReference>
<feature type="repeat" description="WD" evidence="3">
    <location>
        <begin position="1291"/>
        <end position="1332"/>
    </location>
</feature>
<reference evidence="6 7" key="1">
    <citation type="submission" date="2015-07" db="EMBL/GenBank/DDBJ databases">
        <authorList>
            <person name="Noorani M."/>
        </authorList>
    </citation>
    <scope>NUCLEOTIDE SEQUENCE [LARGE SCALE GENOMIC DNA]</scope>
    <source>
        <strain evidence="6">BBA 69670</strain>
    </source>
</reference>
<feature type="repeat" description="WD" evidence="3">
    <location>
        <begin position="1376"/>
        <end position="1417"/>
    </location>
</feature>
<dbReference type="SUPFAM" id="SSF50998">
    <property type="entry name" value="Quinoprotein alcohol dehydrogenase-like"/>
    <property type="match status" value="1"/>
</dbReference>
<feature type="repeat" description="WD" evidence="3">
    <location>
        <begin position="908"/>
        <end position="942"/>
    </location>
</feature>
<feature type="repeat" description="WD" evidence="3">
    <location>
        <begin position="944"/>
        <end position="985"/>
    </location>
</feature>
<evidence type="ECO:0000256" key="1">
    <source>
        <dbReference type="ARBA" id="ARBA00022574"/>
    </source>
</evidence>
<dbReference type="PROSITE" id="PS50082">
    <property type="entry name" value="WD_REPEATS_2"/>
    <property type="match status" value="10"/>
</dbReference>
<dbReference type="InterPro" id="IPR027417">
    <property type="entry name" value="P-loop_NTPase"/>
</dbReference>
<feature type="repeat" description="WD" evidence="3">
    <location>
        <begin position="1030"/>
        <end position="1071"/>
    </location>
</feature>
<feature type="repeat" description="WD" evidence="3">
    <location>
        <begin position="987"/>
        <end position="1028"/>
    </location>
</feature>
<dbReference type="SMART" id="SM00320">
    <property type="entry name" value="WD40"/>
    <property type="match status" value="12"/>
</dbReference>
<accession>A0A0K6GAP6</accession>
<name>A0A0K6GAP6_9AGAM</name>
<protein>
    <submittedName>
        <fullName evidence="6">Vegetative incompatibility protein HET-E-1 [Podospora anserina]</fullName>
    </submittedName>
</protein>
<dbReference type="PRINTS" id="PR00320">
    <property type="entry name" value="GPROTEINBRPT"/>
</dbReference>
<dbReference type="InterPro" id="IPR011043">
    <property type="entry name" value="Gal_Oxase/kelch_b-propeller"/>
</dbReference>
<evidence type="ECO:0000256" key="4">
    <source>
        <dbReference type="SAM" id="MobiDB-lite"/>
    </source>
</evidence>
<feature type="compositionally biased region" description="Low complexity" evidence="4">
    <location>
        <begin position="148"/>
        <end position="158"/>
    </location>
</feature>
<dbReference type="Gene3D" id="3.40.50.300">
    <property type="entry name" value="P-loop containing nucleotide triphosphate hydrolases"/>
    <property type="match status" value="1"/>
</dbReference>
<evidence type="ECO:0000256" key="3">
    <source>
        <dbReference type="PROSITE-ProRule" id="PRU00221"/>
    </source>
</evidence>
<sequence length="1613" mass="177101">MSSQYPPDGQKKSGFRKKMRSGAKWFKGVLRGSSGARLTPENSEHLAAPSIGPQNPSFSRPSTPLVAPAPPPPDPGLDQGPTLPVESSTPAHVPETKGGIITENDTTASDNRPQNLSQPGPTASSLASSPPVDLAREREETAPPPEPSTQASAPASESDPTPEKKKPGSAAWARMIGSLEGLKTSVELFPPLKSAVGAFIACLDIVQKAASNRADYEELADEFQSMANMLQQYAGDLESEPNNGSIANIAQCIQRQVTEIEKKEESGTIGHLLDATQDQEDVIRRYRQVERLFRQLQYDLSMRTRNDVKKQLEMTLLQRMSPVDDAKYNSSYSNTIRRHRCTAKTREAIHQALQDWSTNPDSEKIYWMNGMAGTGKTTIAYSFCEWLEDTNRLGASFFCSRISSTCRSLSQIVPTIAYQLARFSPAFRAKLCTVLNDDPDAGKLNVVQQFEKLINQPMLNAKDAIPDSVVIVIDALDECDDYYSVRLLLNVLLKFAERLPLKFFVSSRPEPVIRDRMMSQGGSSRYIVYLHDIEQSIVEEDIKKYFTEALGLMEPSPSLAQIELLAKRSRNLFIYAATVVRYIYPDNASVDSSARLESILKAIGSARTKGSNRYKDLDLLYTTVLSAVFDTCLEEGEKECVQDVLRTVVCAREPVTTVTIASLARLTERQVWSALHSLRSVVHVPENSNLISTLHASFPEYMLDESRSKELCCNESKSNEAMVHRCFDVMKAELRFNICGLDNSYLTDDQVDDLEARVTRCISPTLSYACRYWASHLQVTLPSDDTHDMILDFLSTGLLFWMEVLSLSRCIGIGAPMMQQAQTWLRQIANNQNEIQKQVSDARNFLTWFAANPCSRSTPHIYVSALPLCAKSSWVYQHYFQHTSGLASISVSQHDESILAVWTVESVVNSVAISPDGNRVASGSDNGSVQVYDIHTGALVAGPFQEHSHRVWSVAFSPDGRHIASGSYDQRVIIWDAHTGRIVTGPLHKHTRTVWSVAFSPDCRRIVSGSEDKTIVVWDAFTGSIIYGPLDGHSDSIYSVAYSPDGRLIASGSQDRTVIIWNASTGAAVATFEGHTDWVMRIAFSPDGTKLASCSDDKTIRVWDIKTCTAVGLPFEGHKDSVWCLAFSNNGSRIVSGGQGSDCDIIVWDTFTGKVAFGPLSGHTNFVGSVAFTPDDTRIVSCSQDATIRIWDVQQNAGAAGQKAARNYSAGPVAFMGDYTQLVANSPSGKLQLWNLCTGTIIEREFEEQAEITTSYSIAVSLQQTIVAIGAYDFSIRVWDVLTGKLVSQPLRGPKGAVRCLSFSPHGAQLCSGSDDTSVTVWDVERGVMVGQPYIGHTDAVISVAFSPDAKHIASGSTDCTVRIWDLSTGVFVHTLGGHSASVSSIAFSPNGDHIISASFDGTIRRWEAGTGAFLDTLFEPEVSPYTSLTSDRSIPVHCVCFSPDGACIASRFSSSVRLVGSQNSNTVSKLSLPSDERVHWVGYAINGSDIVTVSCLEVTETKVPANQSTQAPIPAPNIIRVWHAADVVNTNQQASPSTPRSWSYEPDGRVLSPDGLVMWIPPDLKRHMKEHTTLGSESYYSSVVWSPDRFINTGYPDLHIGRRWTECYVSTN</sequence>
<proteinExistence type="predicted"/>
<dbReference type="Proteomes" id="UP000044841">
    <property type="component" value="Unassembled WGS sequence"/>
</dbReference>
<dbReference type="PROSITE" id="PS00678">
    <property type="entry name" value="WD_REPEATS_1"/>
    <property type="match status" value="6"/>
</dbReference>
<gene>
    <name evidence="6" type="ORF">RSOLAG22IIIB_11818</name>
</gene>
<organism evidence="6 7">
    <name type="scientific">Rhizoctonia solani</name>
    <dbReference type="NCBI Taxonomy" id="456999"/>
    <lineage>
        <taxon>Eukaryota</taxon>
        <taxon>Fungi</taxon>
        <taxon>Dikarya</taxon>
        <taxon>Basidiomycota</taxon>
        <taxon>Agaricomycotina</taxon>
        <taxon>Agaricomycetes</taxon>
        <taxon>Cantharellales</taxon>
        <taxon>Ceratobasidiaceae</taxon>
        <taxon>Rhizoctonia</taxon>
    </lineage>
</organism>
<dbReference type="SUPFAM" id="SSF52540">
    <property type="entry name" value="P-loop containing nucleoside triphosphate hydrolases"/>
    <property type="match status" value="1"/>
</dbReference>
<dbReference type="InterPro" id="IPR020472">
    <property type="entry name" value="WD40_PAC1"/>
</dbReference>
<feature type="repeat" description="WD" evidence="3">
    <location>
        <begin position="1160"/>
        <end position="1194"/>
    </location>
</feature>
<keyword evidence="7" id="KW-1185">Reference proteome</keyword>
<dbReference type="InterPro" id="IPR036322">
    <property type="entry name" value="WD40_repeat_dom_sf"/>
</dbReference>
<evidence type="ECO:0000259" key="5">
    <source>
        <dbReference type="Pfam" id="PF24883"/>
    </source>
</evidence>
<dbReference type="InterPro" id="IPR050349">
    <property type="entry name" value="WD_LIS1/nudF_dynein_reg"/>
</dbReference>
<dbReference type="EMBL" id="CYGV01001566">
    <property type="protein sequence ID" value="CUA75530.1"/>
    <property type="molecule type" value="Genomic_DNA"/>
</dbReference>